<evidence type="ECO:0000256" key="11">
    <source>
        <dbReference type="ARBA" id="ARBA00023160"/>
    </source>
</evidence>
<dbReference type="AlphaFoldDB" id="A0AAN9Z8D5"/>
<dbReference type="GO" id="GO:0004768">
    <property type="term" value="F:stearoyl-CoA 9-desaturase activity"/>
    <property type="evidence" value="ECO:0007669"/>
    <property type="project" value="TreeGrafter"/>
</dbReference>
<dbReference type="GO" id="GO:0006636">
    <property type="term" value="P:unsaturated fatty acid biosynthetic process"/>
    <property type="evidence" value="ECO:0007669"/>
    <property type="project" value="TreeGrafter"/>
</dbReference>
<feature type="transmembrane region" description="Helical" evidence="13">
    <location>
        <begin position="288"/>
        <end position="309"/>
    </location>
</feature>
<evidence type="ECO:0000256" key="6">
    <source>
        <dbReference type="ARBA" id="ARBA00022989"/>
    </source>
</evidence>
<comment type="caution">
    <text evidence="15">The sequence shown here is derived from an EMBL/GenBank/DDBJ whole genome shotgun (WGS) entry which is preliminary data.</text>
</comment>
<comment type="subcellular location">
    <subcellularLocation>
        <location evidence="1">Membrane</location>
        <topology evidence="1">Multi-pass membrane protein</topology>
    </subcellularLocation>
</comment>
<keyword evidence="8" id="KW-0408">Iron</keyword>
<comment type="cofactor">
    <cofactor evidence="12">
        <name>Fe(2+)</name>
        <dbReference type="ChEBI" id="CHEBI:29033"/>
    </cofactor>
</comment>
<feature type="domain" description="Fatty acid desaturase" evidence="14">
    <location>
        <begin position="147"/>
        <end position="351"/>
    </location>
</feature>
<dbReference type="EMBL" id="JAZDUA010000143">
    <property type="protein sequence ID" value="KAK7866592.1"/>
    <property type="molecule type" value="Genomic_DNA"/>
</dbReference>
<evidence type="ECO:0000256" key="9">
    <source>
        <dbReference type="ARBA" id="ARBA00023098"/>
    </source>
</evidence>
<dbReference type="GO" id="GO:0005506">
    <property type="term" value="F:iron ion binding"/>
    <property type="evidence" value="ECO:0007669"/>
    <property type="project" value="TreeGrafter"/>
</dbReference>
<keyword evidence="4 12" id="KW-0812">Transmembrane</keyword>
<evidence type="ECO:0000256" key="5">
    <source>
        <dbReference type="ARBA" id="ARBA00022832"/>
    </source>
</evidence>
<proteinExistence type="inferred from homology"/>
<feature type="transmembrane region" description="Helical" evidence="13">
    <location>
        <begin position="262"/>
        <end position="282"/>
    </location>
</feature>
<dbReference type="CDD" id="cd03505">
    <property type="entry name" value="Delta9-FADS-like"/>
    <property type="match status" value="1"/>
</dbReference>
<accession>A0AAN9Z8D5</accession>
<evidence type="ECO:0000256" key="13">
    <source>
        <dbReference type="SAM" id="Phobius"/>
    </source>
</evidence>
<evidence type="ECO:0000256" key="8">
    <source>
        <dbReference type="ARBA" id="ARBA00023004"/>
    </source>
</evidence>
<comment type="similarity">
    <text evidence="2 12">Belongs to the fatty acid desaturase type 1 family.</text>
</comment>
<dbReference type="GO" id="GO:0005789">
    <property type="term" value="C:endoplasmic reticulum membrane"/>
    <property type="evidence" value="ECO:0007669"/>
    <property type="project" value="TreeGrafter"/>
</dbReference>
<evidence type="ECO:0000259" key="14">
    <source>
        <dbReference type="Pfam" id="PF00487"/>
    </source>
</evidence>
<name>A0AAN9Z8D5_9ORTH</name>
<evidence type="ECO:0000313" key="16">
    <source>
        <dbReference type="Proteomes" id="UP001378592"/>
    </source>
</evidence>
<feature type="transmembrane region" description="Helical" evidence="13">
    <location>
        <begin position="146"/>
        <end position="168"/>
    </location>
</feature>
<evidence type="ECO:0000256" key="2">
    <source>
        <dbReference type="ARBA" id="ARBA00009295"/>
    </source>
</evidence>
<keyword evidence="10 13" id="KW-0472">Membrane</keyword>
<dbReference type="PANTHER" id="PTHR11351">
    <property type="entry name" value="ACYL-COA DESATURASE"/>
    <property type="match status" value="1"/>
</dbReference>
<evidence type="ECO:0000256" key="12">
    <source>
        <dbReference type="RuleBase" id="RU000581"/>
    </source>
</evidence>
<evidence type="ECO:0000256" key="4">
    <source>
        <dbReference type="ARBA" id="ARBA00022692"/>
    </source>
</evidence>
<dbReference type="PANTHER" id="PTHR11351:SF61">
    <property type="entry name" value="RH14937P"/>
    <property type="match status" value="1"/>
</dbReference>
<feature type="transmembrane region" description="Helical" evidence="13">
    <location>
        <begin position="120"/>
        <end position="140"/>
    </location>
</feature>
<dbReference type="Pfam" id="PF00487">
    <property type="entry name" value="FA_desaturase"/>
    <property type="match status" value="1"/>
</dbReference>
<evidence type="ECO:0000256" key="1">
    <source>
        <dbReference type="ARBA" id="ARBA00004141"/>
    </source>
</evidence>
<keyword evidence="11 12" id="KW-0275">Fatty acid biosynthesis</keyword>
<gene>
    <name evidence="15" type="ORF">R5R35_010427</name>
</gene>
<protein>
    <recommendedName>
        <fullName evidence="14">Fatty acid desaturase domain-containing protein</fullName>
    </recommendedName>
</protein>
<dbReference type="PRINTS" id="PR00075">
    <property type="entry name" value="FACDDSATRASE"/>
</dbReference>
<organism evidence="15 16">
    <name type="scientific">Gryllus longicercus</name>
    <dbReference type="NCBI Taxonomy" id="2509291"/>
    <lineage>
        <taxon>Eukaryota</taxon>
        <taxon>Metazoa</taxon>
        <taxon>Ecdysozoa</taxon>
        <taxon>Arthropoda</taxon>
        <taxon>Hexapoda</taxon>
        <taxon>Insecta</taxon>
        <taxon>Pterygota</taxon>
        <taxon>Neoptera</taxon>
        <taxon>Polyneoptera</taxon>
        <taxon>Orthoptera</taxon>
        <taxon>Ensifera</taxon>
        <taxon>Gryllidea</taxon>
        <taxon>Grylloidea</taxon>
        <taxon>Gryllidae</taxon>
        <taxon>Gryllinae</taxon>
        <taxon>Gryllus</taxon>
    </lineage>
</organism>
<evidence type="ECO:0000256" key="10">
    <source>
        <dbReference type="ARBA" id="ARBA00023136"/>
    </source>
</evidence>
<keyword evidence="9" id="KW-0443">Lipid metabolism</keyword>
<keyword evidence="3 12" id="KW-0444">Lipid biosynthesis</keyword>
<evidence type="ECO:0000256" key="3">
    <source>
        <dbReference type="ARBA" id="ARBA00022516"/>
    </source>
</evidence>
<evidence type="ECO:0000256" key="7">
    <source>
        <dbReference type="ARBA" id="ARBA00023002"/>
    </source>
</evidence>
<keyword evidence="6 13" id="KW-1133">Transmembrane helix</keyword>
<comment type="domain">
    <text evidence="12">The histidine box domains are involved in binding the catalytic metal ions.</text>
</comment>
<keyword evidence="5" id="KW-0276">Fatty acid metabolism</keyword>
<dbReference type="Proteomes" id="UP001378592">
    <property type="component" value="Unassembled WGS sequence"/>
</dbReference>
<dbReference type="InterPro" id="IPR005804">
    <property type="entry name" value="FA_desaturase_dom"/>
</dbReference>
<sequence>MVAPCAETVPAVAPVPDVVERRGGCGVGGGGGGGVMAAPTAEAAAVAAEAPKAAATAATATAVTSEWSTTQVRSADDERRIKYPGFEPGTPAGAAAADFVRRASSSPDPNFRPAIKWPDLGVQVFVHVSALYGLLLALTTAKLVTVVWAIIVLYASGFGITAGAHRLWSHRAYKAKWPLKLLLVFLFTIAGQRHVYQWALDHRIHHKFSETDADPHNAKRGFFFSHVGWLVLEPHPDVVAKRSQVDMSDLESDPIIMWHKKLYVPLFALLVIILPVWVPYHFWDESLWTSFFVAFSCRFCITLHIAFFVNSVAHMWGNRPYDKNISPVENFAVSMAALGEGWHNYHHVFPYDYKTAELGNYTLNLTTAFIDFFCWLGWAYDAKSVSDNMVKRRVLRSGDGSHNLWGWGDKDISEDDRLELQSLERKEKSQ</sequence>
<keyword evidence="7 12" id="KW-0560">Oxidoreductase</keyword>
<keyword evidence="16" id="KW-1185">Reference proteome</keyword>
<reference evidence="15 16" key="1">
    <citation type="submission" date="2024-03" db="EMBL/GenBank/DDBJ databases">
        <title>The genome assembly and annotation of the cricket Gryllus longicercus Weissman &amp; Gray.</title>
        <authorList>
            <person name="Szrajer S."/>
            <person name="Gray D."/>
            <person name="Ylla G."/>
        </authorList>
    </citation>
    <scope>NUCLEOTIDE SEQUENCE [LARGE SCALE GENOMIC DNA]</scope>
    <source>
        <strain evidence="15">DAG 2021-001</strain>
        <tissue evidence="15">Whole body minus gut</tissue>
    </source>
</reference>
<evidence type="ECO:0000313" key="15">
    <source>
        <dbReference type="EMBL" id="KAK7866592.1"/>
    </source>
</evidence>
<dbReference type="InterPro" id="IPR015876">
    <property type="entry name" value="Acyl-CoA_DS"/>
</dbReference>